<dbReference type="Proteomes" id="UP001236415">
    <property type="component" value="Chromosome"/>
</dbReference>
<dbReference type="SUPFAM" id="SSF55729">
    <property type="entry name" value="Acyl-CoA N-acyltransferases (Nat)"/>
    <property type="match status" value="1"/>
</dbReference>
<evidence type="ECO:0000313" key="2">
    <source>
        <dbReference type="EMBL" id="WIV18893.1"/>
    </source>
</evidence>
<dbReference type="RefSeq" id="WP_285744606.1">
    <property type="nucleotide sequence ID" value="NZ_CP127162.1"/>
</dbReference>
<protein>
    <recommendedName>
        <fullName evidence="1">N-acetyltransferase domain-containing protein</fullName>
    </recommendedName>
</protein>
<gene>
    <name evidence="2" type="ORF">QPK24_21630</name>
</gene>
<name>A0ABY8X3Q8_9BACL</name>
<dbReference type="Pfam" id="PF00583">
    <property type="entry name" value="Acetyltransf_1"/>
    <property type="match status" value="1"/>
</dbReference>
<reference evidence="2 3" key="1">
    <citation type="submission" date="2023-06" db="EMBL/GenBank/DDBJ databases">
        <title>Paenibacillus polygonum sp. nov., an endophytic bacterium, isolated from Polygonum lapathifolium L. in Nanji Wetland National Nature Reserve, South of Poyang Lake, Jiangxi Province, China.</title>
        <authorList>
            <person name="Yu Z."/>
        </authorList>
    </citation>
    <scope>NUCLEOTIDE SEQUENCE [LARGE SCALE GENOMIC DNA]</scope>
    <source>
        <strain evidence="2 3">C31</strain>
    </source>
</reference>
<dbReference type="PROSITE" id="PS51186">
    <property type="entry name" value="GNAT"/>
    <property type="match status" value="1"/>
</dbReference>
<dbReference type="EMBL" id="CP127162">
    <property type="protein sequence ID" value="WIV18893.1"/>
    <property type="molecule type" value="Genomic_DNA"/>
</dbReference>
<evidence type="ECO:0000259" key="1">
    <source>
        <dbReference type="PROSITE" id="PS51186"/>
    </source>
</evidence>
<dbReference type="InterPro" id="IPR000182">
    <property type="entry name" value="GNAT_dom"/>
</dbReference>
<keyword evidence="3" id="KW-1185">Reference proteome</keyword>
<accession>A0ABY8X3Q8</accession>
<feature type="domain" description="N-acetyltransferase" evidence="1">
    <location>
        <begin position="126"/>
        <end position="268"/>
    </location>
</feature>
<dbReference type="Gene3D" id="3.40.630.30">
    <property type="match status" value="1"/>
</dbReference>
<organism evidence="2 3">
    <name type="scientific">Paenibacillus polygoni</name>
    <dbReference type="NCBI Taxonomy" id="3050112"/>
    <lineage>
        <taxon>Bacteria</taxon>
        <taxon>Bacillati</taxon>
        <taxon>Bacillota</taxon>
        <taxon>Bacilli</taxon>
        <taxon>Bacillales</taxon>
        <taxon>Paenibacillaceae</taxon>
        <taxon>Paenibacillus</taxon>
    </lineage>
</organism>
<proteinExistence type="predicted"/>
<evidence type="ECO:0000313" key="3">
    <source>
        <dbReference type="Proteomes" id="UP001236415"/>
    </source>
</evidence>
<dbReference type="InterPro" id="IPR016181">
    <property type="entry name" value="Acyl_CoA_acyltransferase"/>
</dbReference>
<sequence length="268" mass="30873">MLKQCNSSWTTAILDYIKEDYSKCLYTYINFQKYGFKNNNFKIWVSLNDQGGITALIARYYTGVHIYCRSDDYIVEDLVFFIRENSPSIVNSTGPIIKRIEVFFTDYTAHYGSVGQVKKIPCVSSKLIEEASLDDMYDIAKLLSEDDGLGRHYDILLLEHQLKERYNEGFGRNYIIKKRGVIVSHCATYAQTNQIGVTSGIFTVPNERGNGYAHQIYCKLCFDLLQEGKEVFAYYYTLQAHRLHEKVGFQVISSWAKLVKDQAFILGK</sequence>